<proteinExistence type="predicted"/>
<keyword evidence="4" id="KW-1185">Reference proteome</keyword>
<evidence type="ECO:0000313" key="3">
    <source>
        <dbReference type="EMBL" id="RMI46737.1"/>
    </source>
</evidence>
<protein>
    <submittedName>
        <fullName evidence="3">DUF317 domain-containing protein</fullName>
    </submittedName>
</protein>
<feature type="domain" description="DUF317" evidence="2">
    <location>
        <begin position="40"/>
        <end position="102"/>
    </location>
</feature>
<name>A0A3M2MAV0_9ACTN</name>
<feature type="compositionally biased region" description="Low complexity" evidence="1">
    <location>
        <begin position="139"/>
        <end position="153"/>
    </location>
</feature>
<feature type="compositionally biased region" description="Pro residues" evidence="1">
    <location>
        <begin position="126"/>
        <end position="138"/>
    </location>
</feature>
<comment type="caution">
    <text evidence="3">The sequence shown here is derived from an EMBL/GenBank/DDBJ whole genome shotgun (WGS) entry which is preliminary data.</text>
</comment>
<reference evidence="3 4" key="1">
    <citation type="submission" date="2018-10" db="EMBL/GenBank/DDBJ databases">
        <title>Isolation, diversity and antifungal activity of actinobacteria from wheat.</title>
        <authorList>
            <person name="Han C."/>
        </authorList>
    </citation>
    <scope>NUCLEOTIDE SEQUENCE [LARGE SCALE GENOMIC DNA]</scope>
    <source>
        <strain evidence="3 4">NEAU-YY642</strain>
    </source>
</reference>
<dbReference type="EMBL" id="RFFJ01000001">
    <property type="protein sequence ID" value="RMI46737.1"/>
    <property type="molecule type" value="Genomic_DNA"/>
</dbReference>
<accession>A0A3M2MAV0</accession>
<dbReference type="RefSeq" id="WP_122181738.1">
    <property type="nucleotide sequence ID" value="NZ_RFFJ01000001.1"/>
</dbReference>
<evidence type="ECO:0000313" key="4">
    <source>
        <dbReference type="Proteomes" id="UP000278673"/>
    </source>
</evidence>
<dbReference type="AlphaFoldDB" id="A0A3M2MAV0"/>
<dbReference type="InterPro" id="IPR005523">
    <property type="entry name" value="DUF317_SPDY"/>
</dbReference>
<sequence>MCHHGAHQHLIGPLAPYLATAPLERAGWTTHQAQGRVFTTSPDTQAVAIQATPSTPETSPLSVPGWQIGAGRQDAAWWITFSRATPTPLIGALTTAMTDPTPTRRHPHRLPAPSAHITISQSSTGPSPPPARPAPPPSAAGASRSRASSRLTR</sequence>
<evidence type="ECO:0000259" key="2">
    <source>
        <dbReference type="Pfam" id="PF03771"/>
    </source>
</evidence>
<feature type="region of interest" description="Disordered" evidence="1">
    <location>
        <begin position="93"/>
        <end position="153"/>
    </location>
</feature>
<dbReference type="Pfam" id="PF03771">
    <property type="entry name" value="SPDY"/>
    <property type="match status" value="1"/>
</dbReference>
<organism evidence="3 4">
    <name type="scientific">Streptomyces triticirhizae</name>
    <dbReference type="NCBI Taxonomy" id="2483353"/>
    <lineage>
        <taxon>Bacteria</taxon>
        <taxon>Bacillati</taxon>
        <taxon>Actinomycetota</taxon>
        <taxon>Actinomycetes</taxon>
        <taxon>Kitasatosporales</taxon>
        <taxon>Streptomycetaceae</taxon>
        <taxon>Streptomyces</taxon>
    </lineage>
</organism>
<evidence type="ECO:0000256" key="1">
    <source>
        <dbReference type="SAM" id="MobiDB-lite"/>
    </source>
</evidence>
<dbReference type="Proteomes" id="UP000278673">
    <property type="component" value="Unassembled WGS sequence"/>
</dbReference>
<gene>
    <name evidence="3" type="ORF">EBN88_00450</name>
</gene>